<dbReference type="NCBIfam" id="TIGR00879">
    <property type="entry name" value="SP"/>
    <property type="match status" value="1"/>
</dbReference>
<comment type="similarity">
    <text evidence="9">Belongs to the major facilitator superfamily. Sugar transporter (TC 2.A.1.1) family.</text>
</comment>
<dbReference type="SUPFAM" id="SSF103473">
    <property type="entry name" value="MFS general substrate transporter"/>
    <property type="match status" value="1"/>
</dbReference>
<keyword evidence="12" id="KW-1185">Reference proteome</keyword>
<evidence type="ECO:0000256" key="6">
    <source>
        <dbReference type="ARBA" id="ARBA00022989"/>
    </source>
</evidence>
<feature type="transmembrane region" description="Helical" evidence="10">
    <location>
        <begin position="191"/>
        <end position="209"/>
    </location>
</feature>
<dbReference type="FunFam" id="1.20.1250.20:FF:000218">
    <property type="entry name" value="facilitated trehalose transporter Tret1"/>
    <property type="match status" value="1"/>
</dbReference>
<dbReference type="PANTHER" id="PTHR48021:SF47">
    <property type="entry name" value="GH17672P"/>
    <property type="match status" value="1"/>
</dbReference>
<feature type="transmembrane region" description="Helical" evidence="10">
    <location>
        <begin position="215"/>
        <end position="235"/>
    </location>
</feature>
<dbReference type="InterPro" id="IPR003663">
    <property type="entry name" value="Sugar/inositol_transpt"/>
</dbReference>
<feature type="transmembrane region" description="Helical" evidence="10">
    <location>
        <begin position="399"/>
        <end position="423"/>
    </location>
</feature>
<keyword evidence="2 9" id="KW-0813">Transport</keyword>
<evidence type="ECO:0000256" key="5">
    <source>
        <dbReference type="ARBA" id="ARBA00022692"/>
    </source>
</evidence>
<keyword evidence="8" id="KW-0325">Glycoprotein</keyword>
<keyword evidence="3" id="KW-1003">Cell membrane</keyword>
<evidence type="ECO:0000256" key="8">
    <source>
        <dbReference type="ARBA" id="ARBA00023180"/>
    </source>
</evidence>
<sequence>MSEKKEYEYGPVATNENGAEVDAVRFNTESNGVTILSQNTMVSQQNHNSQPGDKKFLYLAACAANLAAFTCGQAFGWTSPEIPILKSNGTENPLGQPINPSQEGWIGSFLPLGAMLGPFAAGMVADSLGRKKTLLVGTTPFLATFLLGALGGSVNMYYLSRFLAGLAVGCIFTVLPMYIGEISDNETRGQLGSFMQLFIVVGLLFSYALGPYLPFATFNYICLGIPVVFLIYFFMRIPESPYFLVLSGNCEAAIDSLVKLRSKSRDSVQKEIEEIKLAVDDATTNKKSFFDIFKERSLTMALVISVSLVALQQFSGINIVLFYAQDIFTNAGVSLAPEICTILIGIVQVIASGVTPMLVERKGKRFLLLLSAVGMAISQGALGYFFYVKDGGNDVSNLSWLPVASLVLYIIAYCLGFGPLPWAVMGELFPGEIKAAASTVTASGCWLLGFLITKYFNVVTELIGTGGSFGFFAACCLFAAGFVWKCVPETSGKSVQEILDILGGNTKA</sequence>
<feature type="transmembrane region" description="Helical" evidence="10">
    <location>
        <begin position="298"/>
        <end position="323"/>
    </location>
</feature>
<evidence type="ECO:0008006" key="13">
    <source>
        <dbReference type="Google" id="ProtNLM"/>
    </source>
</evidence>
<feature type="transmembrane region" description="Helical" evidence="10">
    <location>
        <begin position="462"/>
        <end position="484"/>
    </location>
</feature>
<evidence type="ECO:0000256" key="4">
    <source>
        <dbReference type="ARBA" id="ARBA00022597"/>
    </source>
</evidence>
<feature type="transmembrane region" description="Helical" evidence="10">
    <location>
        <begin position="366"/>
        <end position="387"/>
    </location>
</feature>
<keyword evidence="6 10" id="KW-1133">Transmembrane helix</keyword>
<feature type="transmembrane region" description="Helical" evidence="10">
    <location>
        <begin position="105"/>
        <end position="125"/>
    </location>
</feature>
<dbReference type="OrthoDB" id="4142200at2759"/>
<dbReference type="Gene3D" id="1.20.1250.20">
    <property type="entry name" value="MFS general substrate transporter like domains"/>
    <property type="match status" value="1"/>
</dbReference>
<dbReference type="InterPro" id="IPR005829">
    <property type="entry name" value="Sugar_transporter_CS"/>
</dbReference>
<comment type="subcellular location">
    <subcellularLocation>
        <location evidence="1">Cell membrane</location>
        <topology evidence="1">Multi-pass membrane protein</topology>
    </subcellularLocation>
</comment>
<dbReference type="GO" id="GO:0051119">
    <property type="term" value="F:sugar transmembrane transporter activity"/>
    <property type="evidence" value="ECO:0007669"/>
    <property type="project" value="InterPro"/>
</dbReference>
<evidence type="ECO:0000313" key="12">
    <source>
        <dbReference type="Proteomes" id="UP001154078"/>
    </source>
</evidence>
<dbReference type="AlphaFoldDB" id="A0A9P0FJB4"/>
<dbReference type="Proteomes" id="UP001154078">
    <property type="component" value="Chromosome 4"/>
</dbReference>
<accession>A0A9P0FJB4</accession>
<feature type="transmembrane region" description="Helical" evidence="10">
    <location>
        <begin position="134"/>
        <end position="152"/>
    </location>
</feature>
<evidence type="ECO:0000256" key="10">
    <source>
        <dbReference type="SAM" id="Phobius"/>
    </source>
</evidence>
<evidence type="ECO:0000256" key="2">
    <source>
        <dbReference type="ARBA" id="ARBA00022448"/>
    </source>
</evidence>
<dbReference type="InterPro" id="IPR036259">
    <property type="entry name" value="MFS_trans_sf"/>
</dbReference>
<dbReference type="InterPro" id="IPR044775">
    <property type="entry name" value="MFS_ERD6/Tret1-like"/>
</dbReference>
<name>A0A9P0FJB4_BRAAE</name>
<dbReference type="PROSITE" id="PS00216">
    <property type="entry name" value="SUGAR_TRANSPORT_1"/>
    <property type="match status" value="1"/>
</dbReference>
<dbReference type="EMBL" id="OV121135">
    <property type="protein sequence ID" value="CAH0555875.1"/>
    <property type="molecule type" value="Genomic_DNA"/>
</dbReference>
<feature type="transmembrane region" description="Helical" evidence="10">
    <location>
        <begin position="335"/>
        <end position="359"/>
    </location>
</feature>
<evidence type="ECO:0000256" key="3">
    <source>
        <dbReference type="ARBA" id="ARBA00022475"/>
    </source>
</evidence>
<dbReference type="PRINTS" id="PR00171">
    <property type="entry name" value="SUGRTRNSPORT"/>
</dbReference>
<organism evidence="11 12">
    <name type="scientific">Brassicogethes aeneus</name>
    <name type="common">Rape pollen beetle</name>
    <name type="synonym">Meligethes aeneus</name>
    <dbReference type="NCBI Taxonomy" id="1431903"/>
    <lineage>
        <taxon>Eukaryota</taxon>
        <taxon>Metazoa</taxon>
        <taxon>Ecdysozoa</taxon>
        <taxon>Arthropoda</taxon>
        <taxon>Hexapoda</taxon>
        <taxon>Insecta</taxon>
        <taxon>Pterygota</taxon>
        <taxon>Neoptera</taxon>
        <taxon>Endopterygota</taxon>
        <taxon>Coleoptera</taxon>
        <taxon>Polyphaga</taxon>
        <taxon>Cucujiformia</taxon>
        <taxon>Nitidulidae</taxon>
        <taxon>Meligethinae</taxon>
        <taxon>Brassicogethes</taxon>
    </lineage>
</organism>
<keyword evidence="4" id="KW-0762">Sugar transport</keyword>
<evidence type="ECO:0000256" key="1">
    <source>
        <dbReference type="ARBA" id="ARBA00004651"/>
    </source>
</evidence>
<feature type="transmembrane region" description="Helical" evidence="10">
    <location>
        <begin position="56"/>
        <end position="77"/>
    </location>
</feature>
<reference evidence="11" key="1">
    <citation type="submission" date="2021-12" db="EMBL/GenBank/DDBJ databases">
        <authorList>
            <person name="King R."/>
        </authorList>
    </citation>
    <scope>NUCLEOTIDE SEQUENCE</scope>
</reference>
<keyword evidence="5 10" id="KW-0812">Transmembrane</keyword>
<dbReference type="GO" id="GO:0005886">
    <property type="term" value="C:plasma membrane"/>
    <property type="evidence" value="ECO:0007669"/>
    <property type="project" value="UniProtKB-SubCell"/>
</dbReference>
<dbReference type="Pfam" id="PF00083">
    <property type="entry name" value="Sugar_tr"/>
    <property type="match status" value="1"/>
</dbReference>
<dbReference type="CDD" id="cd17358">
    <property type="entry name" value="MFS_GLUT6_8_Class3_like"/>
    <property type="match status" value="1"/>
</dbReference>
<keyword evidence="7 10" id="KW-0472">Membrane</keyword>
<feature type="transmembrane region" description="Helical" evidence="10">
    <location>
        <begin position="158"/>
        <end position="179"/>
    </location>
</feature>
<feature type="transmembrane region" description="Helical" evidence="10">
    <location>
        <begin position="435"/>
        <end position="456"/>
    </location>
</feature>
<dbReference type="InterPro" id="IPR005828">
    <property type="entry name" value="MFS_sugar_transport-like"/>
</dbReference>
<gene>
    <name evidence="11" type="ORF">MELIAE_LOCUS7134</name>
</gene>
<evidence type="ECO:0000256" key="7">
    <source>
        <dbReference type="ARBA" id="ARBA00023136"/>
    </source>
</evidence>
<dbReference type="InterPro" id="IPR050549">
    <property type="entry name" value="MFS_Trehalose_Transporter"/>
</dbReference>
<proteinExistence type="inferred from homology"/>
<dbReference type="PROSITE" id="PS00217">
    <property type="entry name" value="SUGAR_TRANSPORT_2"/>
    <property type="match status" value="1"/>
</dbReference>
<evidence type="ECO:0000256" key="9">
    <source>
        <dbReference type="RuleBase" id="RU003346"/>
    </source>
</evidence>
<evidence type="ECO:0000313" key="11">
    <source>
        <dbReference type="EMBL" id="CAH0555875.1"/>
    </source>
</evidence>
<dbReference type="PANTHER" id="PTHR48021">
    <property type="match status" value="1"/>
</dbReference>
<protein>
    <recommendedName>
        <fullName evidence="13">Major facilitator superfamily (MFS) profile domain-containing protein</fullName>
    </recommendedName>
</protein>